<keyword evidence="2" id="KW-1185">Reference proteome</keyword>
<accession>A0ABV7XMS0</accession>
<protein>
    <submittedName>
        <fullName evidence="1">Uncharacterized protein</fullName>
    </submittedName>
</protein>
<dbReference type="Proteomes" id="UP001595705">
    <property type="component" value="Unassembled WGS sequence"/>
</dbReference>
<sequence>MKAIPGIVVVSLLSVGLLGCTSAGTRSAYVAPAAVDNAAVPETRTVPRAEYMAEVEKLARQQGVRVHWVNPPTKRVSIVSR</sequence>
<comment type="caution">
    <text evidence="1">The sequence shown here is derived from an EMBL/GenBank/DDBJ whole genome shotgun (WGS) entry which is preliminary data.</text>
</comment>
<dbReference type="RefSeq" id="WP_386745402.1">
    <property type="nucleotide sequence ID" value="NZ_JBHRYA010000012.1"/>
</dbReference>
<dbReference type="EMBL" id="JBHRYA010000012">
    <property type="protein sequence ID" value="MFC3717445.1"/>
    <property type="molecule type" value="Genomic_DNA"/>
</dbReference>
<reference evidence="2" key="1">
    <citation type="journal article" date="2019" name="Int. J. Syst. Evol. Microbiol.">
        <title>The Global Catalogue of Microorganisms (GCM) 10K type strain sequencing project: providing services to taxonomists for standard genome sequencing and annotation.</title>
        <authorList>
            <consortium name="The Broad Institute Genomics Platform"/>
            <consortium name="The Broad Institute Genome Sequencing Center for Infectious Disease"/>
            <person name="Wu L."/>
            <person name="Ma J."/>
        </authorList>
    </citation>
    <scope>NUCLEOTIDE SEQUENCE [LARGE SCALE GENOMIC DNA]</scope>
    <source>
        <strain evidence="2">KCTC 42441</strain>
    </source>
</reference>
<evidence type="ECO:0000313" key="1">
    <source>
        <dbReference type="EMBL" id="MFC3717445.1"/>
    </source>
</evidence>
<proteinExistence type="predicted"/>
<organism evidence="1 2">
    <name type="scientific">Luteimonas soli</name>
    <dbReference type="NCBI Taxonomy" id="1648966"/>
    <lineage>
        <taxon>Bacteria</taxon>
        <taxon>Pseudomonadati</taxon>
        <taxon>Pseudomonadota</taxon>
        <taxon>Gammaproteobacteria</taxon>
        <taxon>Lysobacterales</taxon>
        <taxon>Lysobacteraceae</taxon>
        <taxon>Luteimonas</taxon>
    </lineage>
</organism>
<name>A0ABV7XMS0_9GAMM</name>
<evidence type="ECO:0000313" key="2">
    <source>
        <dbReference type="Proteomes" id="UP001595705"/>
    </source>
</evidence>
<gene>
    <name evidence="1" type="ORF">ACFONC_14935</name>
</gene>
<dbReference type="PROSITE" id="PS51257">
    <property type="entry name" value="PROKAR_LIPOPROTEIN"/>
    <property type="match status" value="1"/>
</dbReference>